<reference evidence="7" key="1">
    <citation type="submission" date="2017-11" db="EMBL/GenBank/DDBJ databases">
        <title>The sensing device of the deep-sea amphipod.</title>
        <authorList>
            <person name="Kobayashi H."/>
            <person name="Nagahama T."/>
            <person name="Arai W."/>
            <person name="Sasagawa Y."/>
            <person name="Umeda M."/>
            <person name="Hayashi T."/>
            <person name="Nikaido I."/>
            <person name="Watanabe H."/>
            <person name="Oguri K."/>
            <person name="Kitazato H."/>
            <person name="Fujioka K."/>
            <person name="Kido Y."/>
            <person name="Takami H."/>
        </authorList>
    </citation>
    <scope>NUCLEOTIDE SEQUENCE</scope>
    <source>
        <tissue evidence="7">Whole body</tissue>
    </source>
</reference>
<dbReference type="Pfam" id="PF04042">
    <property type="entry name" value="DNA_pol_E_B"/>
    <property type="match status" value="1"/>
</dbReference>
<dbReference type="CDD" id="cd07387">
    <property type="entry name" value="MPP_PolD2_C"/>
    <property type="match status" value="1"/>
</dbReference>
<dbReference type="AlphaFoldDB" id="A0A6A7G6P8"/>
<feature type="domain" description="DNA polymerase delta subunit OB-fold" evidence="6">
    <location>
        <begin position="60"/>
        <end position="185"/>
    </location>
</feature>
<dbReference type="FunFam" id="3.60.21.50:FF:000002">
    <property type="entry name" value="DNA polymerase delta small subunit"/>
    <property type="match status" value="1"/>
</dbReference>
<proteinExistence type="evidence at transcript level"/>
<evidence type="ECO:0000256" key="1">
    <source>
        <dbReference type="ARBA" id="ARBA00004123"/>
    </source>
</evidence>
<dbReference type="PANTHER" id="PTHR10416:SF0">
    <property type="entry name" value="DNA POLYMERASE DELTA SUBUNIT 2"/>
    <property type="match status" value="1"/>
</dbReference>
<dbReference type="InterPro" id="IPR040663">
    <property type="entry name" value="DNA_pol_D_N"/>
</dbReference>
<dbReference type="InterPro" id="IPR041863">
    <property type="entry name" value="PolD2_C"/>
</dbReference>
<comment type="similarity">
    <text evidence="2">Belongs to the DNA polymerase delta/II small subunit family.</text>
</comment>
<keyword evidence="4" id="KW-0539">Nucleus</keyword>
<dbReference type="InterPro" id="IPR007185">
    <property type="entry name" value="DNA_pol_a/d/e_bsu"/>
</dbReference>
<dbReference type="PANTHER" id="PTHR10416">
    <property type="entry name" value="DNA POLYMERASE DELTA SUBUNIT 2"/>
    <property type="match status" value="1"/>
</dbReference>
<name>A0A6A7G6P8_9CRUS</name>
<accession>A0A6A7G6P8</accession>
<evidence type="ECO:0000256" key="4">
    <source>
        <dbReference type="ARBA" id="ARBA00023242"/>
    </source>
</evidence>
<protein>
    <submittedName>
        <fullName evidence="7">DNA polymerase delta small subunit isoform X2</fullName>
    </submittedName>
</protein>
<evidence type="ECO:0000259" key="6">
    <source>
        <dbReference type="Pfam" id="PF18018"/>
    </source>
</evidence>
<organism evidence="7">
    <name type="scientific">Hirondellea gigas</name>
    <dbReference type="NCBI Taxonomy" id="1518452"/>
    <lineage>
        <taxon>Eukaryota</taxon>
        <taxon>Metazoa</taxon>
        <taxon>Ecdysozoa</taxon>
        <taxon>Arthropoda</taxon>
        <taxon>Crustacea</taxon>
        <taxon>Multicrustacea</taxon>
        <taxon>Malacostraca</taxon>
        <taxon>Eumalacostraca</taxon>
        <taxon>Peracarida</taxon>
        <taxon>Amphipoda</taxon>
        <taxon>Amphilochidea</taxon>
        <taxon>Lysianassida</taxon>
        <taxon>Lysianassidira</taxon>
        <taxon>Lysianassoidea</taxon>
        <taxon>Lysianassidae</taxon>
        <taxon>Hirondellea</taxon>
    </lineage>
</organism>
<dbReference type="Gene3D" id="2.40.50.430">
    <property type="match status" value="1"/>
</dbReference>
<evidence type="ECO:0000256" key="2">
    <source>
        <dbReference type="ARBA" id="ARBA00006035"/>
    </source>
</evidence>
<sequence length="485" mass="54937">MECLRHIPDGLDSFPPIDVDAMKDDNEDSVVPEKVFERQTTSVKIDKRFEISKTGQFAVQFAHLYFSRLLQLRKIVANRAIEKWGRNIPLLEHITLLKDGECVIIGTFFKKMKLKARILDEYSENFKAAEINDFDNLVSSDDVLIIEDVEGRIDVKNLPPEKWITGIVVALKGRQVRSEFVVSDICIPELPKQLPLPPKLRAFLDSSSCSSMNDDDIDQSTQNSSRFVALMSGFQIGDKRTNPLPFQMMIDYISGFLGSEQEQEFCSKIVRVIIAGNSLVEYHPDIDDMSRKQREADTPVTRPLQQLDLLMTQLSSSVPVDLMCGPSDPSNFSLPQQPFHRCLFPSSTTFDSFHRASNPHALTIDDISFLGTSGQNIDDMRKYATFTNEFEALEGTLRWRVICPTAPDTLGCHPSVKEDVFVIDECPHVYFAGNQKEFSTKLFCENGRFVRLINIPSFAETHSIVLLDLNTLECHPIQFDVPLSD</sequence>
<dbReference type="GO" id="GO:0043625">
    <property type="term" value="C:delta DNA polymerase complex"/>
    <property type="evidence" value="ECO:0007669"/>
    <property type="project" value="TreeGrafter"/>
</dbReference>
<dbReference type="GO" id="GO:0003677">
    <property type="term" value="F:DNA binding"/>
    <property type="evidence" value="ECO:0007669"/>
    <property type="project" value="InterPro"/>
</dbReference>
<keyword evidence="3" id="KW-0235">DNA replication</keyword>
<feature type="domain" description="DNA polymerase alpha/delta/epsilon subunit B" evidence="5">
    <location>
        <begin position="228"/>
        <end position="439"/>
    </location>
</feature>
<dbReference type="GO" id="GO:1902969">
    <property type="term" value="P:mitotic DNA replication"/>
    <property type="evidence" value="ECO:0007669"/>
    <property type="project" value="UniProtKB-ARBA"/>
</dbReference>
<dbReference type="EMBL" id="IACT01007694">
    <property type="protein sequence ID" value="LAC26808.1"/>
    <property type="molecule type" value="mRNA"/>
</dbReference>
<evidence type="ECO:0000313" key="7">
    <source>
        <dbReference type="EMBL" id="LAC26808.1"/>
    </source>
</evidence>
<dbReference type="GO" id="GO:0006271">
    <property type="term" value="P:DNA strand elongation involved in DNA replication"/>
    <property type="evidence" value="ECO:0007669"/>
    <property type="project" value="TreeGrafter"/>
</dbReference>
<evidence type="ECO:0000259" key="5">
    <source>
        <dbReference type="Pfam" id="PF04042"/>
    </source>
</evidence>
<evidence type="ECO:0000256" key="3">
    <source>
        <dbReference type="ARBA" id="ARBA00022705"/>
    </source>
</evidence>
<comment type="subcellular location">
    <subcellularLocation>
        <location evidence="1">Nucleus</location>
    </subcellularLocation>
</comment>
<dbReference type="Pfam" id="PF18018">
    <property type="entry name" value="DNA_pol_D_N"/>
    <property type="match status" value="1"/>
</dbReference>
<dbReference type="InterPro" id="IPR024826">
    <property type="entry name" value="DNA_pol_delta/II_ssu"/>
</dbReference>
<dbReference type="Gene3D" id="3.60.21.50">
    <property type="match status" value="1"/>
</dbReference>